<feature type="compositionally biased region" description="Basic and acidic residues" evidence="5">
    <location>
        <begin position="70"/>
        <end position="85"/>
    </location>
</feature>
<evidence type="ECO:0000256" key="2">
    <source>
        <dbReference type="ARBA" id="ARBA00023125"/>
    </source>
</evidence>
<evidence type="ECO:0000259" key="6">
    <source>
        <dbReference type="PROSITE" id="PS51898"/>
    </source>
</evidence>
<organism evidence="8 9">
    <name type="scientific">Ruania alkalisoli</name>
    <dbReference type="NCBI Taxonomy" id="2779775"/>
    <lineage>
        <taxon>Bacteria</taxon>
        <taxon>Bacillati</taxon>
        <taxon>Actinomycetota</taxon>
        <taxon>Actinomycetes</taxon>
        <taxon>Micrococcales</taxon>
        <taxon>Ruaniaceae</taxon>
        <taxon>Ruania</taxon>
    </lineage>
</organism>
<dbReference type="PANTHER" id="PTHR30349:SF64">
    <property type="entry name" value="PROPHAGE INTEGRASE INTD-RELATED"/>
    <property type="match status" value="1"/>
</dbReference>
<dbReference type="PROSITE" id="PS51898">
    <property type="entry name" value="TYR_RECOMBINASE"/>
    <property type="match status" value="1"/>
</dbReference>
<evidence type="ECO:0000313" key="8">
    <source>
        <dbReference type="EMBL" id="QOR71961.1"/>
    </source>
</evidence>
<dbReference type="AlphaFoldDB" id="A0A7M1SWU2"/>
<dbReference type="GO" id="GO:0015074">
    <property type="term" value="P:DNA integration"/>
    <property type="evidence" value="ECO:0007669"/>
    <property type="project" value="InterPro"/>
</dbReference>
<feature type="domain" description="Core-binding (CB)" evidence="7">
    <location>
        <begin position="93"/>
        <end position="178"/>
    </location>
</feature>
<evidence type="ECO:0000256" key="4">
    <source>
        <dbReference type="PROSITE-ProRule" id="PRU01248"/>
    </source>
</evidence>
<name>A0A7M1SWU2_9MICO</name>
<keyword evidence="2 4" id="KW-0238">DNA-binding</keyword>
<feature type="region of interest" description="Disordered" evidence="5">
    <location>
        <begin position="70"/>
        <end position="115"/>
    </location>
</feature>
<dbReference type="SUPFAM" id="SSF56349">
    <property type="entry name" value="DNA breaking-rejoining enzymes"/>
    <property type="match status" value="1"/>
</dbReference>
<dbReference type="InterPro" id="IPR013762">
    <property type="entry name" value="Integrase-like_cat_sf"/>
</dbReference>
<dbReference type="PROSITE" id="PS51900">
    <property type="entry name" value="CB"/>
    <property type="match status" value="1"/>
</dbReference>
<keyword evidence="3" id="KW-0233">DNA recombination</keyword>
<gene>
    <name evidence="8" type="ORF">IM660_06855</name>
</gene>
<evidence type="ECO:0000256" key="5">
    <source>
        <dbReference type="SAM" id="MobiDB-lite"/>
    </source>
</evidence>
<proteinExistence type="inferred from homology"/>
<dbReference type="GO" id="GO:0003677">
    <property type="term" value="F:DNA binding"/>
    <property type="evidence" value="ECO:0007669"/>
    <property type="project" value="UniProtKB-UniRule"/>
</dbReference>
<dbReference type="Gene3D" id="1.10.150.130">
    <property type="match status" value="1"/>
</dbReference>
<dbReference type="InterPro" id="IPR011010">
    <property type="entry name" value="DNA_brk_join_enz"/>
</dbReference>
<accession>A0A7M1SWU2</accession>
<evidence type="ECO:0000256" key="3">
    <source>
        <dbReference type="ARBA" id="ARBA00023172"/>
    </source>
</evidence>
<dbReference type="GO" id="GO:0006310">
    <property type="term" value="P:DNA recombination"/>
    <property type="evidence" value="ECO:0007669"/>
    <property type="project" value="UniProtKB-KW"/>
</dbReference>
<comment type="similarity">
    <text evidence="1">Belongs to the 'phage' integrase family.</text>
</comment>
<feature type="compositionally biased region" description="Basic and acidic residues" evidence="5">
    <location>
        <begin position="106"/>
        <end position="115"/>
    </location>
</feature>
<dbReference type="CDD" id="cd00796">
    <property type="entry name" value="INT_Rci_Hp1_C"/>
    <property type="match status" value="1"/>
</dbReference>
<dbReference type="PANTHER" id="PTHR30349">
    <property type="entry name" value="PHAGE INTEGRASE-RELATED"/>
    <property type="match status" value="1"/>
</dbReference>
<dbReference type="KEGG" id="halt:IM660_06855"/>
<dbReference type="InterPro" id="IPR010998">
    <property type="entry name" value="Integrase_recombinase_N"/>
</dbReference>
<dbReference type="RefSeq" id="WP_193498609.1">
    <property type="nucleotide sequence ID" value="NZ_CP063169.1"/>
</dbReference>
<evidence type="ECO:0000256" key="1">
    <source>
        <dbReference type="ARBA" id="ARBA00008857"/>
    </source>
</evidence>
<sequence>MARAATPVGEIGKITATHQVHRDGAWRNLTGDERPSKGEKHRWRARARYRESINAYRAMERYADTKAKAERQLRDAVRDQSEHAARTQGRADQPLGDAAAAWRSQMEQRKDLSDKSKRVYRDACTRFIESNSEVNRLALVEVDLVEVTRFLMHVAERHGSGSAKTARSVLSGVLEEAVQAGALPMNVARGARIPKMKRDVDADGVSEDRAMLLESLGVPRREWTRDTDRAMTREQRDQVCAFVTYDEMARTRDVADLVQFLAGTGVRINEALALRWQDVDLTADSGTAFIRGTKTERSQRLLHLPTWLVDVLRQRQAERGSRGYVFGSPHKGDLHRRDGSAVDKALRSILDRAGYPWATAHTFRRTVATLLVDAGLSVADAADQLGHEDTSMTMREYLGRGRGRRDVADAL</sequence>
<dbReference type="InterPro" id="IPR050090">
    <property type="entry name" value="Tyrosine_recombinase_XerCD"/>
</dbReference>
<dbReference type="Pfam" id="PF00589">
    <property type="entry name" value="Phage_integrase"/>
    <property type="match status" value="1"/>
</dbReference>
<reference evidence="8 9" key="1">
    <citation type="submission" date="2020-10" db="EMBL/GenBank/DDBJ databases">
        <title>Haloactinobacterium sp. RN3S43, a bacterium isolated from saline soil.</title>
        <authorList>
            <person name="Sun J.-Q."/>
        </authorList>
    </citation>
    <scope>NUCLEOTIDE SEQUENCE [LARGE SCALE GENOMIC DNA]</scope>
    <source>
        <strain evidence="8 9">RN3S43</strain>
    </source>
</reference>
<keyword evidence="9" id="KW-1185">Reference proteome</keyword>
<dbReference type="Gene3D" id="1.10.443.10">
    <property type="entry name" value="Intergrase catalytic core"/>
    <property type="match status" value="1"/>
</dbReference>
<evidence type="ECO:0000259" key="7">
    <source>
        <dbReference type="PROSITE" id="PS51900"/>
    </source>
</evidence>
<evidence type="ECO:0000313" key="9">
    <source>
        <dbReference type="Proteomes" id="UP000593758"/>
    </source>
</evidence>
<dbReference type="InterPro" id="IPR002104">
    <property type="entry name" value="Integrase_catalytic"/>
</dbReference>
<dbReference type="Proteomes" id="UP000593758">
    <property type="component" value="Chromosome"/>
</dbReference>
<feature type="domain" description="Tyr recombinase" evidence="6">
    <location>
        <begin position="226"/>
        <end position="411"/>
    </location>
</feature>
<dbReference type="EMBL" id="CP063169">
    <property type="protein sequence ID" value="QOR71961.1"/>
    <property type="molecule type" value="Genomic_DNA"/>
</dbReference>
<dbReference type="InterPro" id="IPR044068">
    <property type="entry name" value="CB"/>
</dbReference>
<protein>
    <submittedName>
        <fullName evidence="8">Site-specific integrase</fullName>
    </submittedName>
</protein>